<evidence type="ECO:0000256" key="6">
    <source>
        <dbReference type="ARBA" id="ARBA00022989"/>
    </source>
</evidence>
<evidence type="ECO:0000256" key="13">
    <source>
        <dbReference type="SAM" id="Phobius"/>
    </source>
</evidence>
<evidence type="ECO:0000256" key="12">
    <source>
        <dbReference type="SAM" id="MobiDB-lite"/>
    </source>
</evidence>
<dbReference type="InterPro" id="IPR000917">
    <property type="entry name" value="Sulfatase_N"/>
</dbReference>
<reference evidence="15 16" key="1">
    <citation type="submission" date="2020-08" db="EMBL/GenBank/DDBJ databases">
        <title>Cohnella phylogeny.</title>
        <authorList>
            <person name="Dunlap C."/>
        </authorList>
    </citation>
    <scope>NUCLEOTIDE SEQUENCE [LARGE SCALE GENOMIC DNA]</scope>
    <source>
        <strain evidence="15 16">DSM 25239</strain>
    </source>
</reference>
<dbReference type="CDD" id="cd16015">
    <property type="entry name" value="LTA_synthase"/>
    <property type="match status" value="1"/>
</dbReference>
<evidence type="ECO:0000256" key="2">
    <source>
        <dbReference type="ARBA" id="ARBA00004936"/>
    </source>
</evidence>
<dbReference type="EMBL" id="JACJVR010000013">
    <property type="protein sequence ID" value="MBB6690638.1"/>
    <property type="molecule type" value="Genomic_DNA"/>
</dbReference>
<feature type="active site" evidence="9">
    <location>
        <position position="286"/>
    </location>
</feature>
<keyword evidence="16" id="KW-1185">Reference proteome</keyword>
<evidence type="ECO:0000256" key="4">
    <source>
        <dbReference type="ARBA" id="ARBA00022475"/>
    </source>
</evidence>
<keyword evidence="6 13" id="KW-1133">Transmembrane helix</keyword>
<dbReference type="PIRSF" id="PIRSF005091">
    <property type="entry name" value="Mmb_sulf_HI1246"/>
    <property type="match status" value="1"/>
</dbReference>
<dbReference type="GO" id="GO:0046872">
    <property type="term" value="F:metal ion binding"/>
    <property type="evidence" value="ECO:0007669"/>
    <property type="project" value="UniProtKB-KW"/>
</dbReference>
<evidence type="ECO:0000256" key="11">
    <source>
        <dbReference type="PIRSR" id="PIRSR005091-3"/>
    </source>
</evidence>
<feature type="transmembrane region" description="Helical" evidence="13">
    <location>
        <begin position="64"/>
        <end position="84"/>
    </location>
</feature>
<dbReference type="RefSeq" id="WP_185134669.1">
    <property type="nucleotide sequence ID" value="NZ_JACJVR010000013.1"/>
</dbReference>
<evidence type="ECO:0000256" key="10">
    <source>
        <dbReference type="PIRSR" id="PIRSR005091-2"/>
    </source>
</evidence>
<dbReference type="InterPro" id="IPR017850">
    <property type="entry name" value="Alkaline_phosphatase_core_sf"/>
</dbReference>
<gene>
    <name evidence="15" type="ORF">H7B90_04395</name>
</gene>
<dbReference type="PANTHER" id="PTHR47371:SF3">
    <property type="entry name" value="PHOSPHOGLYCEROL TRANSFERASE I"/>
    <property type="match status" value="1"/>
</dbReference>
<keyword evidence="10" id="KW-0464">Manganese</keyword>
<feature type="binding site" evidence="11">
    <location>
        <position position="462"/>
    </location>
    <ligand>
        <name>Mn(2+)</name>
        <dbReference type="ChEBI" id="CHEBI:29035"/>
    </ligand>
</feature>
<feature type="transmembrane region" description="Helical" evidence="13">
    <location>
        <begin position="37"/>
        <end position="57"/>
    </location>
</feature>
<feature type="transmembrane region" description="Helical" evidence="13">
    <location>
        <begin position="12"/>
        <end position="31"/>
    </location>
</feature>
<evidence type="ECO:0000256" key="7">
    <source>
        <dbReference type="ARBA" id="ARBA00023136"/>
    </source>
</evidence>
<accession>A0A841TU95</accession>
<feature type="binding site" evidence="11">
    <location>
        <position position="463"/>
    </location>
    <ligand>
        <name>Mn(2+)</name>
        <dbReference type="ChEBI" id="CHEBI:29035"/>
    </ligand>
</feature>
<keyword evidence="4 8" id="KW-1003">Cell membrane</keyword>
<evidence type="ECO:0000259" key="14">
    <source>
        <dbReference type="Pfam" id="PF00884"/>
    </source>
</evidence>
<protein>
    <submittedName>
        <fullName evidence="15">LTA synthase family protein</fullName>
    </submittedName>
</protein>
<feature type="domain" description="Sulfatase N-terminal" evidence="14">
    <location>
        <begin position="236"/>
        <end position="529"/>
    </location>
</feature>
<comment type="similarity">
    <text evidence="3 8">Belongs to the LTA synthase family.</text>
</comment>
<dbReference type="SUPFAM" id="SSF53649">
    <property type="entry name" value="Alkaline phosphatase-like"/>
    <property type="match status" value="1"/>
</dbReference>
<feature type="transmembrane region" description="Helical" evidence="13">
    <location>
        <begin position="152"/>
        <end position="169"/>
    </location>
</feature>
<dbReference type="PANTHER" id="PTHR47371">
    <property type="entry name" value="LIPOTEICHOIC ACID SYNTHASE"/>
    <property type="match status" value="1"/>
</dbReference>
<dbReference type="AlphaFoldDB" id="A0A841TU95"/>
<comment type="caution">
    <text evidence="15">The sequence shown here is derived from an EMBL/GenBank/DDBJ whole genome shotgun (WGS) entry which is preliminary data.</text>
</comment>
<evidence type="ECO:0000256" key="8">
    <source>
        <dbReference type="PIRNR" id="PIRNR005091"/>
    </source>
</evidence>
<dbReference type="Gene3D" id="3.40.720.10">
    <property type="entry name" value="Alkaline Phosphatase, subunit A"/>
    <property type="match status" value="1"/>
</dbReference>
<comment type="subcellular location">
    <subcellularLocation>
        <location evidence="1">Cell membrane</location>
        <topology evidence="1">Multi-pass membrane protein</topology>
    </subcellularLocation>
</comment>
<feature type="binding site" evidence="11">
    <location>
        <position position="244"/>
    </location>
    <ligand>
        <name>Mn(2+)</name>
        <dbReference type="ChEBI" id="CHEBI:29035"/>
    </ligand>
</feature>
<evidence type="ECO:0000256" key="5">
    <source>
        <dbReference type="ARBA" id="ARBA00022692"/>
    </source>
</evidence>
<dbReference type="Pfam" id="PF00884">
    <property type="entry name" value="Sulfatase"/>
    <property type="match status" value="1"/>
</dbReference>
<dbReference type="GO" id="GO:0005886">
    <property type="term" value="C:plasma membrane"/>
    <property type="evidence" value="ECO:0007669"/>
    <property type="project" value="UniProtKB-SubCell"/>
</dbReference>
<keyword evidence="5 13" id="KW-0812">Transmembrane</keyword>
<feature type="binding site" evidence="10">
    <location>
        <position position="402"/>
    </location>
    <ligand>
        <name>substrate</name>
    </ligand>
</feature>
<evidence type="ECO:0000313" key="15">
    <source>
        <dbReference type="EMBL" id="MBB6690638.1"/>
    </source>
</evidence>
<feature type="region of interest" description="Disordered" evidence="12">
    <location>
        <begin position="611"/>
        <end position="639"/>
    </location>
</feature>
<evidence type="ECO:0000256" key="3">
    <source>
        <dbReference type="ARBA" id="ARBA00009983"/>
    </source>
</evidence>
<name>A0A841TU95_9BACL</name>
<evidence type="ECO:0000256" key="1">
    <source>
        <dbReference type="ARBA" id="ARBA00004651"/>
    </source>
</evidence>
<dbReference type="InterPro" id="IPR050448">
    <property type="entry name" value="OpgB/LTA_synthase_biosynth"/>
</dbReference>
<keyword evidence="10" id="KW-0479">Metal-binding</keyword>
<dbReference type="Gene3D" id="3.30.1120.170">
    <property type="match status" value="1"/>
</dbReference>
<evidence type="ECO:0000256" key="9">
    <source>
        <dbReference type="PIRSR" id="PIRSR005091-1"/>
    </source>
</evidence>
<comment type="pathway">
    <text evidence="2">Cell wall biogenesis; lipoteichoic acid biosynthesis.</text>
</comment>
<proteinExistence type="inferred from homology"/>
<evidence type="ECO:0000313" key="16">
    <source>
        <dbReference type="Proteomes" id="UP000553776"/>
    </source>
</evidence>
<dbReference type="Proteomes" id="UP000553776">
    <property type="component" value="Unassembled WGS sequence"/>
</dbReference>
<feature type="binding site" evidence="11">
    <location>
        <position position="286"/>
    </location>
    <ligand>
        <name>Mn(2+)</name>
        <dbReference type="ChEBI" id="CHEBI:29035"/>
    </ligand>
</feature>
<organism evidence="15 16">
    <name type="scientific">Cohnella xylanilytica</name>
    <dbReference type="NCBI Taxonomy" id="557555"/>
    <lineage>
        <taxon>Bacteria</taxon>
        <taxon>Bacillati</taxon>
        <taxon>Bacillota</taxon>
        <taxon>Bacilli</taxon>
        <taxon>Bacillales</taxon>
        <taxon>Paenibacillaceae</taxon>
        <taxon>Cohnella</taxon>
    </lineage>
</organism>
<feature type="transmembrane region" description="Helical" evidence="13">
    <location>
        <begin position="115"/>
        <end position="132"/>
    </location>
</feature>
<keyword evidence="7 8" id="KW-0472">Membrane</keyword>
<sequence length="639" mass="72631">MSVIRALRNRPFIFFTIILLLKGALAWFVVFDDGPSWATVVTEIPFFWMVFCVIEWFATKRKFLYYMIVNLLLTVLYFAVLMYYKYYGVIVTYHALNQADKVTKVGDSTYSLIDPYYLLIFLDIVIIGIFMLRPKTVAKLKNIGMRKANRRVLLGAFSLSAVLCIFSIWPNHASMNEIKKAEGMGILNYEVYTIFADTAIDEEMIDKKDITQEAIDRQKGIQPPLVPAYYGADRGKNLIIVQMESFQNFLIGLKIDGQEITPNINKLAAENFHYDNFYTSVGSGTTSDAEYVVNTSLYVPRHEPAIQNYVDKALPSLPKLLGSNGYATATFHTNDISFWNRTELYKSLGWQKYYDKKFYGTEDHVAFGASDEVLFDKTIDKLEEMDRSEQPFYAMILSMSAHHPFNLPERKYKMDLPERFEGTLVGDYIRSQNYADYALGQFVEDLKARGLWDDSVILFYGDHQGLSLYALDNKEKDLMKEVMGRDYGYTDMFNVPLIMHAPGVTYPAKWEQTGGQIDILPTAANLLGVSLKDQIHFGEDLLNQTTNLLPMRHFLPTGSFINDTSMFLPGISYEDGTNYSVIDNSVDANGSTEDQYNRALKLLNLSDSYVKQLPDKDPNVGPIDGSQENESEPAASAGN</sequence>
<dbReference type="InterPro" id="IPR012160">
    <property type="entry name" value="LtaS-like"/>
</dbReference>